<sequence>MNYCSECGAAVHQRIPEGDNRPRYVCSQCDTIHYQNPRIIAGCLPVYGDKVLLCKRAIEPCYGLWTLPAGFMENGETTQEAAMRETREEACAEVELKGLYTITSITPINQVQMFYLAEMPTATFDAGEETLEAQLFAEDEIPWDQLAFRTVINALKFYFEDRKSGNFPMRHVDITGERNRLGSDPSRKN</sequence>
<protein>
    <submittedName>
        <fullName evidence="5">NUDIX domain-containing protein</fullName>
    </submittedName>
</protein>
<evidence type="ECO:0000256" key="1">
    <source>
        <dbReference type="ARBA" id="ARBA00001946"/>
    </source>
</evidence>
<keyword evidence="3" id="KW-0460">Magnesium</keyword>
<organism evidence="5 6">
    <name type="scientific">Motiliproteus coralliicola</name>
    <dbReference type="NCBI Taxonomy" id="2283196"/>
    <lineage>
        <taxon>Bacteria</taxon>
        <taxon>Pseudomonadati</taxon>
        <taxon>Pseudomonadota</taxon>
        <taxon>Gammaproteobacteria</taxon>
        <taxon>Oceanospirillales</taxon>
        <taxon>Oceanospirillaceae</taxon>
        <taxon>Motiliproteus</taxon>
    </lineage>
</organism>
<evidence type="ECO:0000256" key="3">
    <source>
        <dbReference type="ARBA" id="ARBA00022842"/>
    </source>
</evidence>
<evidence type="ECO:0000259" key="4">
    <source>
        <dbReference type="PROSITE" id="PS51462"/>
    </source>
</evidence>
<gene>
    <name evidence="5" type="ORF">DV711_08555</name>
</gene>
<dbReference type="InterPro" id="IPR015797">
    <property type="entry name" value="NUDIX_hydrolase-like_dom_sf"/>
</dbReference>
<keyword evidence="6" id="KW-1185">Reference proteome</keyword>
<dbReference type="CDD" id="cd04511">
    <property type="entry name" value="NUDIX_Hydrolase"/>
    <property type="match status" value="1"/>
</dbReference>
<dbReference type="SUPFAM" id="SSF55811">
    <property type="entry name" value="Nudix"/>
    <property type="match status" value="1"/>
</dbReference>
<dbReference type="AlphaFoldDB" id="A0A369WLT4"/>
<dbReference type="GO" id="GO:0016787">
    <property type="term" value="F:hydrolase activity"/>
    <property type="evidence" value="ECO:0007669"/>
    <property type="project" value="UniProtKB-KW"/>
</dbReference>
<dbReference type="RefSeq" id="WP_114695260.1">
    <property type="nucleotide sequence ID" value="NZ_QQOH01000002.1"/>
</dbReference>
<dbReference type="Pfam" id="PF14803">
    <property type="entry name" value="Zn_ribbon_Nudix"/>
    <property type="match status" value="1"/>
</dbReference>
<keyword evidence="2" id="KW-0378">Hydrolase</keyword>
<dbReference type="OrthoDB" id="5417595at2"/>
<comment type="cofactor">
    <cofactor evidence="1">
        <name>Mg(2+)</name>
        <dbReference type="ChEBI" id="CHEBI:18420"/>
    </cofactor>
</comment>
<dbReference type="PRINTS" id="PR00502">
    <property type="entry name" value="NUDIXFAMILY"/>
</dbReference>
<dbReference type="EMBL" id="QQOH01000002">
    <property type="protein sequence ID" value="RDE22627.1"/>
    <property type="molecule type" value="Genomic_DNA"/>
</dbReference>
<dbReference type="Gene3D" id="3.90.79.10">
    <property type="entry name" value="Nucleoside Triphosphate Pyrophosphohydrolase"/>
    <property type="match status" value="1"/>
</dbReference>
<dbReference type="PROSITE" id="PS51462">
    <property type="entry name" value="NUDIX"/>
    <property type="match status" value="1"/>
</dbReference>
<reference evidence="5 6" key="1">
    <citation type="submission" date="2018-07" db="EMBL/GenBank/DDBJ databases">
        <title>Motiliproteus coralliicola sp. nov., a bacterium isolated from Coral.</title>
        <authorList>
            <person name="Wang G."/>
        </authorList>
    </citation>
    <scope>NUCLEOTIDE SEQUENCE [LARGE SCALE GENOMIC DNA]</scope>
    <source>
        <strain evidence="5 6">C34</strain>
    </source>
</reference>
<dbReference type="InterPro" id="IPR000086">
    <property type="entry name" value="NUDIX_hydrolase_dom"/>
</dbReference>
<accession>A0A369WLT4</accession>
<name>A0A369WLT4_9GAMM</name>
<dbReference type="PANTHER" id="PTHR43222">
    <property type="entry name" value="NUDIX HYDROLASE 23"/>
    <property type="match status" value="1"/>
</dbReference>
<evidence type="ECO:0000256" key="2">
    <source>
        <dbReference type="ARBA" id="ARBA00022801"/>
    </source>
</evidence>
<dbReference type="Gene3D" id="2.20.70.10">
    <property type="match status" value="1"/>
</dbReference>
<proteinExistence type="predicted"/>
<dbReference type="InterPro" id="IPR020476">
    <property type="entry name" value="Nudix_hydrolase"/>
</dbReference>
<dbReference type="Proteomes" id="UP000253769">
    <property type="component" value="Unassembled WGS sequence"/>
</dbReference>
<dbReference type="PANTHER" id="PTHR43222:SF2">
    <property type="entry name" value="NUDIX HYDROLASE 23, CHLOROPLASTIC"/>
    <property type="match status" value="1"/>
</dbReference>
<dbReference type="InterPro" id="IPR029401">
    <property type="entry name" value="Nudix_N"/>
</dbReference>
<comment type="caution">
    <text evidence="5">The sequence shown here is derived from an EMBL/GenBank/DDBJ whole genome shotgun (WGS) entry which is preliminary data.</text>
</comment>
<dbReference type="Pfam" id="PF00293">
    <property type="entry name" value="NUDIX"/>
    <property type="match status" value="1"/>
</dbReference>
<feature type="domain" description="Nudix hydrolase" evidence="4">
    <location>
        <begin position="36"/>
        <end position="159"/>
    </location>
</feature>
<evidence type="ECO:0000313" key="5">
    <source>
        <dbReference type="EMBL" id="RDE22627.1"/>
    </source>
</evidence>
<evidence type="ECO:0000313" key="6">
    <source>
        <dbReference type="Proteomes" id="UP000253769"/>
    </source>
</evidence>